<keyword evidence="3 6" id="KW-0812">Transmembrane</keyword>
<evidence type="ECO:0000256" key="3">
    <source>
        <dbReference type="ARBA" id="ARBA00022692"/>
    </source>
</evidence>
<gene>
    <name evidence="7" type="ordered locus">SpiBuddy_2257</name>
</gene>
<dbReference type="GO" id="GO:0005886">
    <property type="term" value="C:plasma membrane"/>
    <property type="evidence" value="ECO:0007669"/>
    <property type="project" value="UniProtKB-SubCell"/>
</dbReference>
<evidence type="ECO:0000256" key="2">
    <source>
        <dbReference type="ARBA" id="ARBA00022475"/>
    </source>
</evidence>
<proteinExistence type="predicted"/>
<feature type="transmembrane region" description="Helical" evidence="6">
    <location>
        <begin position="84"/>
        <end position="110"/>
    </location>
</feature>
<evidence type="ECO:0000256" key="5">
    <source>
        <dbReference type="ARBA" id="ARBA00023136"/>
    </source>
</evidence>
<dbReference type="Proteomes" id="UP000008466">
    <property type="component" value="Chromosome"/>
</dbReference>
<dbReference type="eggNOG" id="COG1380">
    <property type="taxonomic scope" value="Bacteria"/>
</dbReference>
<dbReference type="KEGG" id="sbu:SpiBuddy_2257"/>
<evidence type="ECO:0000313" key="7">
    <source>
        <dbReference type="EMBL" id="ADY14076.1"/>
    </source>
</evidence>
<dbReference type="InterPro" id="IPR005538">
    <property type="entry name" value="LrgA/CidA"/>
</dbReference>
<dbReference type="EMBL" id="CP002541">
    <property type="protein sequence ID" value="ADY14076.1"/>
    <property type="molecule type" value="Genomic_DNA"/>
</dbReference>
<dbReference type="AlphaFoldDB" id="F0RTZ8"/>
<keyword evidence="5 6" id="KW-0472">Membrane</keyword>
<dbReference type="RefSeq" id="WP_013607925.1">
    <property type="nucleotide sequence ID" value="NC_015152.1"/>
</dbReference>
<protein>
    <submittedName>
        <fullName evidence="7">LrgA family protein</fullName>
    </submittedName>
</protein>
<keyword evidence="8" id="KW-1185">Reference proteome</keyword>
<reference evidence="8" key="1">
    <citation type="submission" date="2011-02" db="EMBL/GenBank/DDBJ databases">
        <title>Complete sequence of Spirochaeta sp. Buddy.</title>
        <authorList>
            <person name="Lucas S."/>
            <person name="Copeland A."/>
            <person name="Lapidus A."/>
            <person name="Cheng J.-F."/>
            <person name="Goodwin L."/>
            <person name="Pitluck S."/>
            <person name="Zeytun A."/>
            <person name="Detter J.C."/>
            <person name="Han C."/>
            <person name="Tapia R."/>
            <person name="Land M."/>
            <person name="Hauser L."/>
            <person name="Kyrpides N."/>
            <person name="Ivanova N."/>
            <person name="Mikhailova N."/>
            <person name="Pagani I."/>
            <person name="Ritalahti K.M."/>
            <person name="Loeffler F.E."/>
            <person name="Woyke T."/>
        </authorList>
    </citation>
    <scope>NUCLEOTIDE SEQUENCE [LARGE SCALE GENOMIC DNA]</scope>
    <source>
        <strain evidence="8">ATCC BAA-1886 / DSM 22777 / Buddy</strain>
    </source>
</reference>
<evidence type="ECO:0000256" key="6">
    <source>
        <dbReference type="SAM" id="Phobius"/>
    </source>
</evidence>
<sequence>MRYLTQLAIIFGLCLVGDLISSLLPFSFPGSVVTMLLVLVLLSTKVLKEQSLGESADFMLKNMTFFFIPPGVSIVRYMDIIHSIWWQLFVVNIVSVITCFAAASWTVVLVTRLQKILGRKQHA</sequence>
<name>F0RTZ8_SPHGB</name>
<comment type="subcellular location">
    <subcellularLocation>
        <location evidence="1">Cell membrane</location>
        <topology evidence="1">Multi-pass membrane protein</topology>
    </subcellularLocation>
</comment>
<accession>F0RTZ8</accession>
<dbReference type="HOGENOM" id="CLU_113736_1_2_12"/>
<dbReference type="PANTHER" id="PTHR33931:SF2">
    <property type="entry name" value="HOLIN-LIKE PROTEIN CIDA"/>
    <property type="match status" value="1"/>
</dbReference>
<keyword evidence="2" id="KW-1003">Cell membrane</keyword>
<dbReference type="PANTHER" id="PTHR33931">
    <property type="entry name" value="HOLIN-LIKE PROTEIN CIDA-RELATED"/>
    <property type="match status" value="1"/>
</dbReference>
<evidence type="ECO:0000256" key="4">
    <source>
        <dbReference type="ARBA" id="ARBA00022989"/>
    </source>
</evidence>
<keyword evidence="4 6" id="KW-1133">Transmembrane helix</keyword>
<evidence type="ECO:0000313" key="8">
    <source>
        <dbReference type="Proteomes" id="UP000008466"/>
    </source>
</evidence>
<dbReference type="STRING" id="158189.SpiBuddy_2257"/>
<dbReference type="Pfam" id="PF03788">
    <property type="entry name" value="LrgA"/>
    <property type="match status" value="1"/>
</dbReference>
<dbReference type="OrthoDB" id="3176438at2"/>
<organism evidence="7 8">
    <name type="scientific">Sphaerochaeta globosa (strain ATCC BAA-1886 / DSM 22777 / Buddy)</name>
    <name type="common">Spirochaeta sp. (strain Buddy)</name>
    <dbReference type="NCBI Taxonomy" id="158189"/>
    <lineage>
        <taxon>Bacteria</taxon>
        <taxon>Pseudomonadati</taxon>
        <taxon>Spirochaetota</taxon>
        <taxon>Spirochaetia</taxon>
        <taxon>Spirochaetales</taxon>
        <taxon>Sphaerochaetaceae</taxon>
        <taxon>Sphaerochaeta</taxon>
    </lineage>
</organism>
<evidence type="ECO:0000256" key="1">
    <source>
        <dbReference type="ARBA" id="ARBA00004651"/>
    </source>
</evidence>